<dbReference type="PROSITE" id="PS50048">
    <property type="entry name" value="ZN2_CY6_FUNGAL_2"/>
    <property type="match status" value="1"/>
</dbReference>
<feature type="region of interest" description="Disordered" evidence="3">
    <location>
        <begin position="71"/>
        <end position="96"/>
    </location>
</feature>
<dbReference type="InterPro" id="IPR050797">
    <property type="entry name" value="Carb_Metab_Trans_Reg"/>
</dbReference>
<keyword evidence="6" id="KW-1185">Reference proteome</keyword>
<evidence type="ECO:0000256" key="1">
    <source>
        <dbReference type="ARBA" id="ARBA00022723"/>
    </source>
</evidence>
<proteinExistence type="predicted"/>
<organism evidence="5 6">
    <name type="scientific">Ophiocordyceps australis</name>
    <dbReference type="NCBI Taxonomy" id="1399860"/>
    <lineage>
        <taxon>Eukaryota</taxon>
        <taxon>Fungi</taxon>
        <taxon>Dikarya</taxon>
        <taxon>Ascomycota</taxon>
        <taxon>Pezizomycotina</taxon>
        <taxon>Sordariomycetes</taxon>
        <taxon>Hypocreomycetidae</taxon>
        <taxon>Hypocreales</taxon>
        <taxon>Ophiocordycipitaceae</taxon>
        <taxon>Ophiocordyceps</taxon>
    </lineage>
</organism>
<sequence length="733" mass="82288">MNGGTSLPGRPRKFVIQSTFGSARERRSRKNRPCDACRRRKTACVITSEPPCHFCQSRGIVCQSTPAAWPPLNPHPDNPSHHPPAEPPNEPPHDLLHDHLLHDQLLHNHQLHDQLPTPSTTAHESPKLPEPLAPRSTQIQPHHHSHHHAHRLSTYSQAAAVHQTLVAYADDCHCHSPSLLDPARPSSPHPASAPVPTPDPPEPPPPSSRSLEDIVGRTAYYMGATSEQDTFLLDAFRYGILSEKYNLDANIVQVQPGTSLPDHRPVHFLLLEIGHPDHVNRARQAASDAIEAKVWPYGENLVRLFFRHIHPVLPLVSKLRFLSRYAADKKSLPACLRGALYALASVFWPYDPALRGTPCPFHQHDLVDHAHAALRREIENPNLFVLQACLLLIHVTPPAIDSMEAPTTWTLAAQATACAQVIGLHQDPGHWHIDPVEKRLRRKLWWATFITDCWSSICHGNPPHISHASFNTCPLTMDDLRADEDVPDHLRHLVELPDTVFDVSTGARFSEMVNIARHLRAVLDCSFQVNTRAISAAQRLQSHAQLATVQAKLRDWPSLLPSCLVIQQEERKRSNMTCYNCPLHLSFYAAQVLLYRALMYPPTREAKTTPGSNLRTWFPAALTEFESFVNFLGCVNKHDLFGFWGRHARSQLILCGNFIIYLFLLASDRGDIERAYRLLEAFHQSVHELGDSDHVQVKTLLRAATIRIDSFFTQAAQIMRNGGNETATSILNS</sequence>
<dbReference type="CDD" id="cd00067">
    <property type="entry name" value="GAL4"/>
    <property type="match status" value="1"/>
</dbReference>
<dbReference type="Gene3D" id="4.10.240.10">
    <property type="entry name" value="Zn(2)-C6 fungal-type DNA-binding domain"/>
    <property type="match status" value="1"/>
</dbReference>
<evidence type="ECO:0000256" key="3">
    <source>
        <dbReference type="SAM" id="MobiDB-lite"/>
    </source>
</evidence>
<feature type="compositionally biased region" description="Basic residues" evidence="3">
    <location>
        <begin position="141"/>
        <end position="151"/>
    </location>
</feature>
<comment type="caution">
    <text evidence="5">The sequence shown here is derived from an EMBL/GenBank/DDBJ whole genome shotgun (WGS) entry which is preliminary data.</text>
</comment>
<name>A0A2C5Y3L1_9HYPO</name>
<feature type="region of interest" description="Disordered" evidence="3">
    <location>
        <begin position="1"/>
        <end position="34"/>
    </location>
</feature>
<dbReference type="InterPro" id="IPR007219">
    <property type="entry name" value="XnlR_reg_dom"/>
</dbReference>
<dbReference type="GO" id="GO:0005634">
    <property type="term" value="C:nucleus"/>
    <property type="evidence" value="ECO:0007669"/>
    <property type="project" value="TreeGrafter"/>
</dbReference>
<accession>A0A2C5Y3L1</accession>
<dbReference type="PANTHER" id="PTHR31668">
    <property type="entry name" value="GLUCOSE TRANSPORT TRANSCRIPTION REGULATOR RGT1-RELATED-RELATED"/>
    <property type="match status" value="1"/>
</dbReference>
<dbReference type="PROSITE" id="PS00463">
    <property type="entry name" value="ZN2_CY6_FUNGAL_1"/>
    <property type="match status" value="1"/>
</dbReference>
<dbReference type="SMART" id="SM00906">
    <property type="entry name" value="Fungal_trans"/>
    <property type="match status" value="1"/>
</dbReference>
<protein>
    <recommendedName>
        <fullName evidence="4">Zn(2)-C6 fungal-type domain-containing protein</fullName>
    </recommendedName>
</protein>
<dbReference type="GO" id="GO:0001080">
    <property type="term" value="P:nitrogen catabolite activation of transcription from RNA polymerase II promoter"/>
    <property type="evidence" value="ECO:0007669"/>
    <property type="project" value="TreeGrafter"/>
</dbReference>
<dbReference type="Proteomes" id="UP000224854">
    <property type="component" value="Unassembled WGS sequence"/>
</dbReference>
<feature type="region of interest" description="Disordered" evidence="3">
    <location>
        <begin position="113"/>
        <end position="153"/>
    </location>
</feature>
<feature type="region of interest" description="Disordered" evidence="3">
    <location>
        <begin position="179"/>
        <end position="211"/>
    </location>
</feature>
<evidence type="ECO:0000256" key="2">
    <source>
        <dbReference type="ARBA" id="ARBA00023242"/>
    </source>
</evidence>
<dbReference type="PANTHER" id="PTHR31668:SF23">
    <property type="entry name" value="ZN(II)2CYS6 TRANSCRIPTION FACTOR (EUROFUNG)"/>
    <property type="match status" value="1"/>
</dbReference>
<evidence type="ECO:0000313" key="5">
    <source>
        <dbReference type="EMBL" id="PHH62266.1"/>
    </source>
</evidence>
<dbReference type="GO" id="GO:0003677">
    <property type="term" value="F:DNA binding"/>
    <property type="evidence" value="ECO:0007669"/>
    <property type="project" value="InterPro"/>
</dbReference>
<dbReference type="CDD" id="cd12148">
    <property type="entry name" value="fungal_TF_MHR"/>
    <property type="match status" value="1"/>
</dbReference>
<dbReference type="SUPFAM" id="SSF57701">
    <property type="entry name" value="Zn2/Cys6 DNA-binding domain"/>
    <property type="match status" value="1"/>
</dbReference>
<dbReference type="OrthoDB" id="2018619at2759"/>
<feature type="compositionally biased region" description="Pro residues" evidence="3">
    <location>
        <begin position="185"/>
        <end position="207"/>
    </location>
</feature>
<keyword evidence="2" id="KW-0539">Nucleus</keyword>
<dbReference type="Pfam" id="PF04082">
    <property type="entry name" value="Fungal_trans"/>
    <property type="match status" value="1"/>
</dbReference>
<dbReference type="GO" id="GO:0008270">
    <property type="term" value="F:zinc ion binding"/>
    <property type="evidence" value="ECO:0007669"/>
    <property type="project" value="InterPro"/>
</dbReference>
<dbReference type="InterPro" id="IPR036864">
    <property type="entry name" value="Zn2-C6_fun-type_DNA-bd_sf"/>
</dbReference>
<dbReference type="GO" id="GO:0000981">
    <property type="term" value="F:DNA-binding transcription factor activity, RNA polymerase II-specific"/>
    <property type="evidence" value="ECO:0007669"/>
    <property type="project" value="InterPro"/>
</dbReference>
<gene>
    <name evidence="5" type="ORF">CDD82_2024</name>
</gene>
<dbReference type="GO" id="GO:0006351">
    <property type="term" value="P:DNA-templated transcription"/>
    <property type="evidence" value="ECO:0007669"/>
    <property type="project" value="InterPro"/>
</dbReference>
<dbReference type="AlphaFoldDB" id="A0A2C5Y3L1"/>
<feature type="domain" description="Zn(2)-C6 fungal-type" evidence="4">
    <location>
        <begin position="33"/>
        <end position="62"/>
    </location>
</feature>
<reference evidence="5 6" key="1">
    <citation type="submission" date="2017-06" db="EMBL/GenBank/DDBJ databases">
        <title>Ant-infecting Ophiocordyceps genomes reveal a high diversity of potential behavioral manipulation genes and a possible major role for enterotoxins.</title>
        <authorList>
            <person name="De Bekker C."/>
            <person name="Evans H.C."/>
            <person name="Brachmann A."/>
            <person name="Hughes D.P."/>
        </authorList>
    </citation>
    <scope>NUCLEOTIDE SEQUENCE [LARGE SCALE GENOMIC DNA]</scope>
    <source>
        <strain evidence="5 6">1348a</strain>
    </source>
</reference>
<evidence type="ECO:0000313" key="6">
    <source>
        <dbReference type="Proteomes" id="UP000224854"/>
    </source>
</evidence>
<dbReference type="EMBL" id="NJEU01001674">
    <property type="protein sequence ID" value="PHH62266.1"/>
    <property type="molecule type" value="Genomic_DNA"/>
</dbReference>
<keyword evidence="1" id="KW-0479">Metal-binding</keyword>
<dbReference type="InterPro" id="IPR001138">
    <property type="entry name" value="Zn2Cys6_DnaBD"/>
</dbReference>
<evidence type="ECO:0000259" key="4">
    <source>
        <dbReference type="PROSITE" id="PS50048"/>
    </source>
</evidence>